<comment type="caution">
    <text evidence="1">The sequence shown here is derived from an EMBL/GenBank/DDBJ whole genome shotgun (WGS) entry which is preliminary data.</text>
</comment>
<dbReference type="Proteomes" id="UP000479710">
    <property type="component" value="Unassembled WGS sequence"/>
</dbReference>
<reference evidence="1 2" key="1">
    <citation type="submission" date="2019-11" db="EMBL/GenBank/DDBJ databases">
        <title>Whole genome sequence of Oryza granulata.</title>
        <authorList>
            <person name="Li W."/>
        </authorList>
    </citation>
    <scope>NUCLEOTIDE SEQUENCE [LARGE SCALE GENOMIC DNA]</scope>
    <source>
        <strain evidence="2">cv. Menghai</strain>
        <tissue evidence="1">Leaf</tissue>
    </source>
</reference>
<organism evidence="1 2">
    <name type="scientific">Oryza meyeriana var. granulata</name>
    <dbReference type="NCBI Taxonomy" id="110450"/>
    <lineage>
        <taxon>Eukaryota</taxon>
        <taxon>Viridiplantae</taxon>
        <taxon>Streptophyta</taxon>
        <taxon>Embryophyta</taxon>
        <taxon>Tracheophyta</taxon>
        <taxon>Spermatophyta</taxon>
        <taxon>Magnoliopsida</taxon>
        <taxon>Liliopsida</taxon>
        <taxon>Poales</taxon>
        <taxon>Poaceae</taxon>
        <taxon>BOP clade</taxon>
        <taxon>Oryzoideae</taxon>
        <taxon>Oryzeae</taxon>
        <taxon>Oryzinae</taxon>
        <taxon>Oryza</taxon>
        <taxon>Oryza meyeriana</taxon>
    </lineage>
</organism>
<sequence length="92" mass="10007">MEEMGAAGWMLTSGRRRQCLMAHRRRRKEDEAAAMVYSGGAVDRLAEAAHVASRSGGGLGLEGRRCYGMQGRWGALFMEGRGLGHRVAWVAA</sequence>
<keyword evidence="2" id="KW-1185">Reference proteome</keyword>
<dbReference type="EMBL" id="SPHZ02000005">
    <property type="protein sequence ID" value="KAF0920117.1"/>
    <property type="molecule type" value="Genomic_DNA"/>
</dbReference>
<proteinExistence type="predicted"/>
<name>A0A6G1E5W4_9ORYZ</name>
<evidence type="ECO:0000313" key="1">
    <source>
        <dbReference type="EMBL" id="KAF0920117.1"/>
    </source>
</evidence>
<dbReference type="AlphaFoldDB" id="A0A6G1E5W4"/>
<evidence type="ECO:0000313" key="2">
    <source>
        <dbReference type="Proteomes" id="UP000479710"/>
    </source>
</evidence>
<protein>
    <submittedName>
        <fullName evidence="1">Uncharacterized protein</fullName>
    </submittedName>
</protein>
<gene>
    <name evidence="1" type="ORF">E2562_033362</name>
</gene>
<accession>A0A6G1E5W4</accession>